<evidence type="ECO:0000313" key="2">
    <source>
        <dbReference type="EMBL" id="PFD20665.1"/>
    </source>
</evidence>
<evidence type="ECO:0000313" key="3">
    <source>
        <dbReference type="Proteomes" id="UP000219743"/>
    </source>
</evidence>
<proteinExistence type="predicted"/>
<keyword evidence="1" id="KW-0812">Transmembrane</keyword>
<dbReference type="RefSeq" id="WP_098273783.1">
    <property type="nucleotide sequence ID" value="NZ_NTRC01000011.1"/>
</dbReference>
<dbReference type="Proteomes" id="UP000219743">
    <property type="component" value="Unassembled WGS sequence"/>
</dbReference>
<protein>
    <recommendedName>
        <fullName evidence="4">DUF3963 domain-containing protein</fullName>
    </recommendedName>
</protein>
<dbReference type="EMBL" id="NTRC01000011">
    <property type="protein sequence ID" value="PFD20665.1"/>
    <property type="molecule type" value="Genomic_DNA"/>
</dbReference>
<keyword evidence="1" id="KW-1133">Transmembrane helix</keyword>
<dbReference type="InterPro" id="IPR025011">
    <property type="entry name" value="DUF3963"/>
</dbReference>
<comment type="caution">
    <text evidence="2">The sequence shown here is derived from an EMBL/GenBank/DDBJ whole genome shotgun (WGS) entry which is preliminary data.</text>
</comment>
<accession>A0A9X6VJT6</accession>
<feature type="transmembrane region" description="Helical" evidence="1">
    <location>
        <begin position="33"/>
        <end position="51"/>
    </location>
</feature>
<dbReference type="Pfam" id="PF13124">
    <property type="entry name" value="DUF3963"/>
    <property type="match status" value="1"/>
</dbReference>
<evidence type="ECO:0008006" key="4">
    <source>
        <dbReference type="Google" id="ProtNLM"/>
    </source>
</evidence>
<dbReference type="AlphaFoldDB" id="A0A9X6VJT6"/>
<reference evidence="2 3" key="1">
    <citation type="submission" date="2017-09" db="EMBL/GenBank/DDBJ databases">
        <title>Large-scale bioinformatics analysis of Bacillus genomes uncovers conserved roles of natural products in bacterial physiology.</title>
        <authorList>
            <consortium name="Agbiome Team Llc"/>
            <person name="Bleich R.M."/>
            <person name="Kirk G.J."/>
            <person name="Santa Maria K.C."/>
            <person name="Allen S.E."/>
            <person name="Farag S."/>
            <person name="Shank E.A."/>
            <person name="Bowers A."/>
        </authorList>
    </citation>
    <scope>NUCLEOTIDE SEQUENCE [LARGE SCALE GENOMIC DNA]</scope>
    <source>
        <strain evidence="2 3">AFS024404</strain>
    </source>
</reference>
<evidence type="ECO:0000256" key="1">
    <source>
        <dbReference type="SAM" id="Phobius"/>
    </source>
</evidence>
<organism evidence="2 3">
    <name type="scientific">Bacillus cereus</name>
    <dbReference type="NCBI Taxonomy" id="1396"/>
    <lineage>
        <taxon>Bacteria</taxon>
        <taxon>Bacillati</taxon>
        <taxon>Bacillota</taxon>
        <taxon>Bacilli</taxon>
        <taxon>Bacillales</taxon>
        <taxon>Bacillaceae</taxon>
        <taxon>Bacillus</taxon>
        <taxon>Bacillus cereus group</taxon>
    </lineage>
</organism>
<feature type="transmembrane region" description="Helical" evidence="1">
    <location>
        <begin position="63"/>
        <end position="84"/>
    </location>
</feature>
<sequence length="85" mass="10222">MNKKRIFELFMVAFVFLFLHVSTYANEKFNDKLGSFTFIVLLLMVYIYALFIERYFEDIQKWVRNITICFALLVVAVVSLWIGYF</sequence>
<gene>
    <name evidence="2" type="ORF">CN263_15845</name>
</gene>
<keyword evidence="1" id="KW-0472">Membrane</keyword>
<name>A0A9X6VJT6_BACCE</name>